<dbReference type="PRINTS" id="PR01775">
    <property type="entry name" value="GLFROXRDTASE"/>
</dbReference>
<dbReference type="RefSeq" id="WP_137344383.1">
    <property type="nucleotide sequence ID" value="NZ_BSQH01000038.1"/>
</dbReference>
<proteinExistence type="predicted"/>
<dbReference type="EMBL" id="SZVO01000029">
    <property type="protein sequence ID" value="TKT85681.1"/>
    <property type="molecule type" value="Genomic_DNA"/>
</dbReference>
<sequence>MGKWKSEVDQQSGPIPAPMPPDRRIGYAVVRLRYLSLEGILPALNSYKKSKLTALVSGSLEKMKMVASQYGIKSENCYSYETYDRIKSNKEVDACVRASVKLMVAYRIQYQQERASL</sequence>
<keyword evidence="3" id="KW-1185">Reference proteome</keyword>
<evidence type="ECO:0000256" key="1">
    <source>
        <dbReference type="SAM" id="MobiDB-lite"/>
    </source>
</evidence>
<comment type="caution">
    <text evidence="2">The sequence shown here is derived from an EMBL/GenBank/DDBJ whole genome shotgun (WGS) entry which is preliminary data.</text>
</comment>
<protein>
    <submittedName>
        <fullName evidence="2">Uncharacterized protein</fullName>
    </submittedName>
</protein>
<organism evidence="2 3">
    <name type="scientific">Dyadobacter frigoris</name>
    <dbReference type="NCBI Taxonomy" id="2576211"/>
    <lineage>
        <taxon>Bacteria</taxon>
        <taxon>Pseudomonadati</taxon>
        <taxon>Bacteroidota</taxon>
        <taxon>Cytophagia</taxon>
        <taxon>Cytophagales</taxon>
        <taxon>Spirosomataceae</taxon>
        <taxon>Dyadobacter</taxon>
    </lineage>
</organism>
<evidence type="ECO:0000313" key="2">
    <source>
        <dbReference type="EMBL" id="TKT85681.1"/>
    </source>
</evidence>
<evidence type="ECO:0000313" key="3">
    <source>
        <dbReference type="Proteomes" id="UP000304900"/>
    </source>
</evidence>
<feature type="region of interest" description="Disordered" evidence="1">
    <location>
        <begin position="1"/>
        <end position="21"/>
    </location>
</feature>
<dbReference type="Gene3D" id="3.40.50.720">
    <property type="entry name" value="NAD(P)-binding Rossmann-like Domain"/>
    <property type="match status" value="1"/>
</dbReference>
<dbReference type="InterPro" id="IPR008354">
    <property type="entry name" value="Glc-Fru_OxRdtase_bac"/>
</dbReference>
<dbReference type="Proteomes" id="UP000304900">
    <property type="component" value="Unassembled WGS sequence"/>
</dbReference>
<gene>
    <name evidence="2" type="ORF">FDK13_33500</name>
</gene>
<dbReference type="InterPro" id="IPR036291">
    <property type="entry name" value="NAD(P)-bd_dom_sf"/>
</dbReference>
<dbReference type="OrthoDB" id="9792935at2"/>
<dbReference type="AlphaFoldDB" id="A0A4U6CQG1"/>
<reference evidence="2 3" key="1">
    <citation type="submission" date="2019-05" db="EMBL/GenBank/DDBJ databases">
        <title>Dyadobacter AR-3-8 sp. nov., isolated from arctic soil.</title>
        <authorList>
            <person name="Chaudhary D.K."/>
        </authorList>
    </citation>
    <scope>NUCLEOTIDE SEQUENCE [LARGE SCALE GENOMIC DNA]</scope>
    <source>
        <strain evidence="2 3">AR-3-8</strain>
    </source>
</reference>
<name>A0A4U6CQG1_9BACT</name>
<accession>A0A4U6CQG1</accession>
<dbReference type="SUPFAM" id="SSF51735">
    <property type="entry name" value="NAD(P)-binding Rossmann-fold domains"/>
    <property type="match status" value="1"/>
</dbReference>